<keyword evidence="2" id="KW-0325">Glycoprotein</keyword>
<dbReference type="InterPro" id="IPR020821">
    <property type="entry name" value="ENPP1-3/EXOG-like_nuc-like"/>
</dbReference>
<dbReference type="GO" id="GO:0031674">
    <property type="term" value="C:I band"/>
    <property type="evidence" value="ECO:0007669"/>
    <property type="project" value="TreeGrafter"/>
</dbReference>
<dbReference type="InterPro" id="IPR017850">
    <property type="entry name" value="Alkaline_phosphatase_core_sf"/>
</dbReference>
<feature type="transmembrane region" description="Helical" evidence="4">
    <location>
        <begin position="48"/>
        <end position="71"/>
    </location>
</feature>
<dbReference type="AlphaFoldDB" id="A0A914R6J5"/>
<keyword evidence="6" id="KW-1185">Reference proteome</keyword>
<dbReference type="PANTHER" id="PTHR10151:SF114">
    <property type="entry name" value="ECTONUCLEOTIDE PYROPHOSPHATASE_PHOSPHODIESTERASE C27A7.3"/>
    <property type="match status" value="1"/>
</dbReference>
<sequence length="891" mass="100647">MLSPSSRSGVHGTIEIEDGPTFEGSTRRPKSPGSNSAIMKWARSNFRIIYITLAILTLIGLAVLVVAIFLVTKVKGINEKYQNESNAARDQFRRLYEQVAMFRTGGHGTFRDMGSLNFSLTPEQLAQAKLFGLIPNNPGQLSPGVAGLEPIKAIVNDVNQQRDEPSTTHMYDRFVPDQNFLPKWANRSCDKKCSKSDYSGPPPLIVISLDGFAREYLDRKLVPSLDLLAKCGARADFVYPSYPSKTFPNHYTIATGLYPEAHGIVDNAAYDPNISPILEDMKKTKFPQFFGGEPIWSQAVRHGKKMFCLFWPGCSFNITGHNPTKDLPYNRSLQYSQRVDMVIDWLKLPSPERPSMIMAYFDQPDYVGHFHTTDEQVNLELQYIESVLNYLFTSLYTTGLMDCVNIVILSDHGMQFLHNKIFVDQVIDSKGMIVATGVVGRIHLANSSKTTDEVIDKFACPSDESYRVFDRSSVPKRFHYASTPRVGNVILDGQKGTTFYPTKSSDYGVTSDHGYDYLDEEMHAIFFTHGPNIQPSIVVPPFQNIEIFNLFVDLLHLPHEVPNNGTYGVLKDLLRDLNPVYPPKQFTVPVGICLSPNFAKNEVQNCIKDSQICESKKSAINAALDSCQIHQPPLSYFRSEMMKFCLIDSCSISLIDALGFRSSQQYSDGKSFGIFEILNSQEAEAAESRMKYGYNETDMDCEFILEKFDAECGIPYAPKRGVQKVSLLSNSNNDLKYLKRVKFVLFDTVVNGPFTYLQNLTIQYAKKYSQIIVITGTIYDSNNDGIADLPTPGASPTHIYRIIMRCEGNAWNIDQHRCREESSTRVIAFVIPNQPKEKNCLEPLDYLLLNTARIKDIELLTGLHFFQEPSWYSESESLRIRTEITQTLWKL</sequence>
<dbReference type="GO" id="GO:0016787">
    <property type="term" value="F:hydrolase activity"/>
    <property type="evidence" value="ECO:0007669"/>
    <property type="project" value="UniProtKB-KW"/>
</dbReference>
<evidence type="ECO:0000256" key="4">
    <source>
        <dbReference type="SAM" id="Phobius"/>
    </source>
</evidence>
<accession>A0A914R6J5</accession>
<dbReference type="PANTHER" id="PTHR10151">
    <property type="entry name" value="ECTONUCLEOTIDE PYROPHOSPHATASE/PHOSPHODIESTERASE"/>
    <property type="match status" value="1"/>
</dbReference>
<evidence type="ECO:0000256" key="3">
    <source>
        <dbReference type="SAM" id="MobiDB-lite"/>
    </source>
</evidence>
<keyword evidence="4" id="KW-0472">Membrane</keyword>
<dbReference type="GO" id="GO:0046872">
    <property type="term" value="F:metal ion binding"/>
    <property type="evidence" value="ECO:0007669"/>
    <property type="project" value="InterPro"/>
</dbReference>
<keyword evidence="1" id="KW-0378">Hydrolase</keyword>
<protein>
    <submittedName>
        <fullName evidence="7">Extracellular Endonuclease subunit A domain-containing protein</fullName>
    </submittedName>
</protein>
<feature type="domain" description="ENPP1-3/EXOG-like endonuclease/phosphodiesterase" evidence="5">
    <location>
        <begin position="657"/>
        <end position="872"/>
    </location>
</feature>
<organism evidence="6 7">
    <name type="scientific">Panagrolaimus davidi</name>
    <dbReference type="NCBI Taxonomy" id="227884"/>
    <lineage>
        <taxon>Eukaryota</taxon>
        <taxon>Metazoa</taxon>
        <taxon>Ecdysozoa</taxon>
        <taxon>Nematoda</taxon>
        <taxon>Chromadorea</taxon>
        <taxon>Rhabditida</taxon>
        <taxon>Tylenchina</taxon>
        <taxon>Panagrolaimomorpha</taxon>
        <taxon>Panagrolaimoidea</taxon>
        <taxon>Panagrolaimidae</taxon>
        <taxon>Panagrolaimus</taxon>
    </lineage>
</organism>
<dbReference type="WBParaSite" id="PDA_v2.g7048.t1">
    <property type="protein sequence ID" value="PDA_v2.g7048.t1"/>
    <property type="gene ID" value="PDA_v2.g7048"/>
</dbReference>
<dbReference type="GO" id="GO:0016529">
    <property type="term" value="C:sarcoplasmic reticulum"/>
    <property type="evidence" value="ECO:0007669"/>
    <property type="project" value="TreeGrafter"/>
</dbReference>
<evidence type="ECO:0000313" key="7">
    <source>
        <dbReference type="WBParaSite" id="PDA_v2.g7048.t1"/>
    </source>
</evidence>
<dbReference type="GO" id="GO:0055120">
    <property type="term" value="C:striated muscle dense body"/>
    <property type="evidence" value="ECO:0007669"/>
    <property type="project" value="TreeGrafter"/>
</dbReference>
<dbReference type="Proteomes" id="UP000887578">
    <property type="component" value="Unplaced"/>
</dbReference>
<dbReference type="InterPro" id="IPR002591">
    <property type="entry name" value="Phosphodiest/P_Trfase"/>
</dbReference>
<dbReference type="SUPFAM" id="SSF53649">
    <property type="entry name" value="Alkaline phosphatase-like"/>
    <property type="match status" value="1"/>
</dbReference>
<reference evidence="7" key="1">
    <citation type="submission" date="2022-11" db="UniProtKB">
        <authorList>
            <consortium name="WormBaseParasite"/>
        </authorList>
    </citation>
    <scope>IDENTIFICATION</scope>
</reference>
<evidence type="ECO:0000313" key="6">
    <source>
        <dbReference type="Proteomes" id="UP000887578"/>
    </source>
</evidence>
<dbReference type="Pfam" id="PF01663">
    <property type="entry name" value="Phosphodiest"/>
    <property type="match status" value="1"/>
</dbReference>
<dbReference type="Gene3D" id="3.40.720.10">
    <property type="entry name" value="Alkaline Phosphatase, subunit A"/>
    <property type="match status" value="1"/>
</dbReference>
<proteinExistence type="predicted"/>
<dbReference type="InterPro" id="IPR044925">
    <property type="entry name" value="His-Me_finger_sf"/>
</dbReference>
<evidence type="ECO:0000256" key="1">
    <source>
        <dbReference type="ARBA" id="ARBA00022801"/>
    </source>
</evidence>
<dbReference type="Gene3D" id="3.30.1360.180">
    <property type="match status" value="1"/>
</dbReference>
<keyword evidence="4" id="KW-0812">Transmembrane</keyword>
<dbReference type="CDD" id="cd16018">
    <property type="entry name" value="Enpp"/>
    <property type="match status" value="1"/>
</dbReference>
<dbReference type="InterPro" id="IPR044929">
    <property type="entry name" value="DNA/RNA_non-sp_Endonuclease_sf"/>
</dbReference>
<feature type="region of interest" description="Disordered" evidence="3">
    <location>
        <begin position="1"/>
        <end position="35"/>
    </location>
</feature>
<evidence type="ECO:0000259" key="5">
    <source>
        <dbReference type="SMART" id="SM00477"/>
    </source>
</evidence>
<dbReference type="Gene3D" id="3.40.570.10">
    <property type="entry name" value="Extracellular Endonuclease, subunit A"/>
    <property type="match status" value="1"/>
</dbReference>
<keyword evidence="4" id="KW-1133">Transmembrane helix</keyword>
<evidence type="ECO:0000256" key="2">
    <source>
        <dbReference type="ARBA" id="ARBA00023180"/>
    </source>
</evidence>
<dbReference type="SMART" id="SM00477">
    <property type="entry name" value="NUC"/>
    <property type="match status" value="1"/>
</dbReference>
<dbReference type="SUPFAM" id="SSF54060">
    <property type="entry name" value="His-Me finger endonucleases"/>
    <property type="match status" value="1"/>
</dbReference>
<dbReference type="GO" id="GO:0003676">
    <property type="term" value="F:nucleic acid binding"/>
    <property type="evidence" value="ECO:0007669"/>
    <property type="project" value="InterPro"/>
</dbReference>
<name>A0A914R6J5_9BILA</name>